<evidence type="ECO:0000313" key="1">
    <source>
        <dbReference type="EMBL" id="RCS53043.1"/>
    </source>
</evidence>
<sequence length="103" mass="11835">MVDENGRKNEIMVGLKANNGLNEKTLWERRELLRSQPNVHFIEPEQFCALAVSCRKISRADEGAAGLKGLHSEVEDQFYYVEEERLDQYREGAFCPNASLEFV</sequence>
<dbReference type="EMBL" id="QPEX01000011">
    <property type="protein sequence ID" value="RCS53043.1"/>
    <property type="molecule type" value="Genomic_DNA"/>
</dbReference>
<gene>
    <name evidence="1" type="ORF">DTL42_09555</name>
</gene>
<comment type="caution">
    <text evidence="1">The sequence shown here is derived from an EMBL/GenBank/DDBJ whole genome shotgun (WGS) entry which is preliminary data.</text>
</comment>
<accession>A0A368KU07</accession>
<dbReference type="Proteomes" id="UP000253562">
    <property type="component" value="Unassembled WGS sequence"/>
</dbReference>
<evidence type="ECO:0000313" key="2">
    <source>
        <dbReference type="Proteomes" id="UP000253562"/>
    </source>
</evidence>
<name>A0A368KU07_9BACT</name>
<protein>
    <submittedName>
        <fullName evidence="1">Uncharacterized protein</fullName>
    </submittedName>
</protein>
<reference evidence="1 2" key="1">
    <citation type="submission" date="2018-07" db="EMBL/GenBank/DDBJ databases">
        <title>Comparative genomes isolates from brazilian mangrove.</title>
        <authorList>
            <person name="De Araujo J.E."/>
            <person name="Taketani R.G."/>
            <person name="Silva M.C.P."/>
            <person name="Lourenco M.V."/>
            <person name="Oliveira V.M."/>
            <person name="Andreote F.D."/>
        </authorList>
    </citation>
    <scope>NUCLEOTIDE SEQUENCE [LARGE SCALE GENOMIC DNA]</scope>
    <source>
        <strain evidence="1 2">HEX PRIS-MGV</strain>
    </source>
</reference>
<dbReference type="AlphaFoldDB" id="A0A368KU07"/>
<organism evidence="1 2">
    <name type="scientific">Bremerella cremea</name>
    <dbReference type="NCBI Taxonomy" id="1031537"/>
    <lineage>
        <taxon>Bacteria</taxon>
        <taxon>Pseudomonadati</taxon>
        <taxon>Planctomycetota</taxon>
        <taxon>Planctomycetia</taxon>
        <taxon>Pirellulales</taxon>
        <taxon>Pirellulaceae</taxon>
        <taxon>Bremerella</taxon>
    </lineage>
</organism>
<proteinExistence type="predicted"/>